<protein>
    <submittedName>
        <fullName evidence="2">Uncharacterized protein</fullName>
    </submittedName>
</protein>
<reference evidence="2" key="1">
    <citation type="submission" date="2018-05" db="EMBL/GenBank/DDBJ databases">
        <authorList>
            <person name="Lanie J.A."/>
            <person name="Ng W.-L."/>
            <person name="Kazmierczak K.M."/>
            <person name="Andrzejewski T.M."/>
            <person name="Davidsen T.M."/>
            <person name="Wayne K.J."/>
            <person name="Tettelin H."/>
            <person name="Glass J.I."/>
            <person name="Rusch D."/>
            <person name="Podicherti R."/>
            <person name="Tsui H.-C.T."/>
            <person name="Winkler M.E."/>
        </authorList>
    </citation>
    <scope>NUCLEOTIDE SEQUENCE</scope>
</reference>
<dbReference type="EMBL" id="UINC01149578">
    <property type="protein sequence ID" value="SVD42141.1"/>
    <property type="molecule type" value="Genomic_DNA"/>
</dbReference>
<evidence type="ECO:0000256" key="1">
    <source>
        <dbReference type="SAM" id="MobiDB-lite"/>
    </source>
</evidence>
<sequence length="34" mass="4206">MKHEGKSKEKISVFKRKEWKNHSKKQEIRVQKKP</sequence>
<dbReference type="AlphaFoldDB" id="A0A382V8C1"/>
<organism evidence="2">
    <name type="scientific">marine metagenome</name>
    <dbReference type="NCBI Taxonomy" id="408172"/>
    <lineage>
        <taxon>unclassified sequences</taxon>
        <taxon>metagenomes</taxon>
        <taxon>ecological metagenomes</taxon>
    </lineage>
</organism>
<proteinExistence type="predicted"/>
<accession>A0A382V8C1</accession>
<gene>
    <name evidence="2" type="ORF">METZ01_LOCUS394995</name>
</gene>
<feature type="region of interest" description="Disordered" evidence="1">
    <location>
        <begin position="1"/>
        <end position="34"/>
    </location>
</feature>
<evidence type="ECO:0000313" key="2">
    <source>
        <dbReference type="EMBL" id="SVD42141.1"/>
    </source>
</evidence>
<name>A0A382V8C1_9ZZZZ</name>